<accession>A0A1E3PRZ9</accession>
<dbReference type="EMBL" id="KV454406">
    <property type="protein sequence ID" value="ODQ68199.1"/>
    <property type="molecule type" value="Genomic_DNA"/>
</dbReference>
<reference evidence="1 2" key="1">
    <citation type="journal article" date="2016" name="Proc. Natl. Acad. Sci. U.S.A.">
        <title>Comparative genomics of biotechnologically important yeasts.</title>
        <authorList>
            <person name="Riley R."/>
            <person name="Haridas S."/>
            <person name="Wolfe K.H."/>
            <person name="Lopes M.R."/>
            <person name="Hittinger C.T."/>
            <person name="Goeker M."/>
            <person name="Salamov A.A."/>
            <person name="Wisecaver J.H."/>
            <person name="Long T.M."/>
            <person name="Calvey C.H."/>
            <person name="Aerts A.L."/>
            <person name="Barry K.W."/>
            <person name="Choi C."/>
            <person name="Clum A."/>
            <person name="Coughlan A.Y."/>
            <person name="Deshpande S."/>
            <person name="Douglass A.P."/>
            <person name="Hanson S.J."/>
            <person name="Klenk H.-P."/>
            <person name="LaButti K.M."/>
            <person name="Lapidus A."/>
            <person name="Lindquist E.A."/>
            <person name="Lipzen A.M."/>
            <person name="Meier-Kolthoff J.P."/>
            <person name="Ohm R.A."/>
            <person name="Otillar R.P."/>
            <person name="Pangilinan J.L."/>
            <person name="Peng Y."/>
            <person name="Rokas A."/>
            <person name="Rosa C.A."/>
            <person name="Scheuner C."/>
            <person name="Sibirny A.A."/>
            <person name="Slot J.C."/>
            <person name="Stielow J.B."/>
            <person name="Sun H."/>
            <person name="Kurtzman C.P."/>
            <person name="Blackwell M."/>
            <person name="Grigoriev I.V."/>
            <person name="Jeffries T.W."/>
        </authorList>
    </citation>
    <scope>NUCLEOTIDE SEQUENCE [LARGE SCALE GENOMIC DNA]</scope>
    <source>
        <strain evidence="1 2">DSM 6958</strain>
    </source>
</reference>
<evidence type="ECO:0000313" key="2">
    <source>
        <dbReference type="Proteomes" id="UP000095009"/>
    </source>
</evidence>
<gene>
    <name evidence="1" type="ORF">NADFUDRAFT_81233</name>
</gene>
<feature type="non-terminal residue" evidence="1">
    <location>
        <position position="105"/>
    </location>
</feature>
<evidence type="ECO:0000313" key="1">
    <source>
        <dbReference type="EMBL" id="ODQ68199.1"/>
    </source>
</evidence>
<sequence length="105" mass="11783">MSLGNFALENESILTGDASILANRLFSNPFLISKYVSLFVFLGIKNRLVLLLNLLKLVCNIDFPSVARSSLGTYFLNRVWLTTFGIGSLKFLSLVTCINFETKVW</sequence>
<proteinExistence type="predicted"/>
<organism evidence="1 2">
    <name type="scientific">Nadsonia fulvescens var. elongata DSM 6958</name>
    <dbReference type="NCBI Taxonomy" id="857566"/>
    <lineage>
        <taxon>Eukaryota</taxon>
        <taxon>Fungi</taxon>
        <taxon>Dikarya</taxon>
        <taxon>Ascomycota</taxon>
        <taxon>Saccharomycotina</taxon>
        <taxon>Dipodascomycetes</taxon>
        <taxon>Dipodascales</taxon>
        <taxon>Dipodascales incertae sedis</taxon>
        <taxon>Nadsonia</taxon>
    </lineage>
</organism>
<name>A0A1E3PRZ9_9ASCO</name>
<keyword evidence="2" id="KW-1185">Reference proteome</keyword>
<dbReference type="Proteomes" id="UP000095009">
    <property type="component" value="Unassembled WGS sequence"/>
</dbReference>
<protein>
    <submittedName>
        <fullName evidence="1">Uncharacterized protein</fullName>
    </submittedName>
</protein>
<dbReference type="AlphaFoldDB" id="A0A1E3PRZ9"/>